<name>A0ABD3BC17_9LAMI</name>
<evidence type="ECO:0000313" key="3">
    <source>
        <dbReference type="Proteomes" id="UP001632038"/>
    </source>
</evidence>
<keyword evidence="3" id="KW-1185">Reference proteome</keyword>
<dbReference type="Proteomes" id="UP001632038">
    <property type="component" value="Unassembled WGS sequence"/>
</dbReference>
<gene>
    <name evidence="2" type="ORF">CASFOL_040592</name>
</gene>
<dbReference type="SMART" id="SM00743">
    <property type="entry name" value="Agenet"/>
    <property type="match status" value="1"/>
</dbReference>
<reference evidence="3" key="1">
    <citation type="journal article" date="2024" name="IScience">
        <title>Strigolactones Initiate the Formation of Haustorium-like Structures in Castilleja.</title>
        <authorList>
            <person name="Buerger M."/>
            <person name="Peterson D."/>
            <person name="Chory J."/>
        </authorList>
    </citation>
    <scope>NUCLEOTIDE SEQUENCE [LARGE SCALE GENOMIC DNA]</scope>
</reference>
<organism evidence="2 3">
    <name type="scientific">Castilleja foliolosa</name>
    <dbReference type="NCBI Taxonomy" id="1961234"/>
    <lineage>
        <taxon>Eukaryota</taxon>
        <taxon>Viridiplantae</taxon>
        <taxon>Streptophyta</taxon>
        <taxon>Embryophyta</taxon>
        <taxon>Tracheophyta</taxon>
        <taxon>Spermatophyta</taxon>
        <taxon>Magnoliopsida</taxon>
        <taxon>eudicotyledons</taxon>
        <taxon>Gunneridae</taxon>
        <taxon>Pentapetalae</taxon>
        <taxon>asterids</taxon>
        <taxon>lamiids</taxon>
        <taxon>Lamiales</taxon>
        <taxon>Orobanchaceae</taxon>
        <taxon>Pedicularideae</taxon>
        <taxon>Castillejinae</taxon>
        <taxon>Castilleja</taxon>
    </lineage>
</organism>
<dbReference type="Pfam" id="PF05641">
    <property type="entry name" value="Agenet"/>
    <property type="match status" value="1"/>
</dbReference>
<dbReference type="InterPro" id="IPR014002">
    <property type="entry name" value="Agenet_dom_plant"/>
</dbReference>
<evidence type="ECO:0000259" key="1">
    <source>
        <dbReference type="SMART" id="SM00743"/>
    </source>
</evidence>
<proteinExistence type="predicted"/>
<dbReference type="EMBL" id="JAVIJP010000100">
    <property type="protein sequence ID" value="KAL3614931.1"/>
    <property type="molecule type" value="Genomic_DNA"/>
</dbReference>
<evidence type="ECO:0000313" key="2">
    <source>
        <dbReference type="EMBL" id="KAL3614931.1"/>
    </source>
</evidence>
<dbReference type="PANTHER" id="PTHR31917">
    <property type="entry name" value="AGENET DOMAIN-CONTAINING PROTEIN-RELATED"/>
    <property type="match status" value="1"/>
</dbReference>
<dbReference type="PANTHER" id="PTHR31917:SF3">
    <property type="entry name" value="BROMO ADJACENT-LIKE DOMAIN PROTEIN"/>
    <property type="match status" value="1"/>
</dbReference>
<protein>
    <recommendedName>
        <fullName evidence="1">Agenet domain-containing protein</fullName>
    </recommendedName>
</protein>
<sequence length="368" mass="41715">MSDNQVRREWDEVVISSEKGKRVVHYILKDSIGNSLLAVVGKDRSVNHLSYTVTEDYLRVFGPTSKVHAGTKWESRRDVINWLISVVSRGGPIMANSTNVSKKSNDEVEKWGPNEKRLKTEVSSKGTNPIKLVVRGPKHRVLSKLDNENIEILSQDSSLKGCWFRCNILNSFEDCILVRYKDVLGVDGSRKLEDWVLASTKAAPDKLGMRHVGRLTVRPSACQNRPDFPFKVGSAVDAWWCNGWWEGVVIGCDTLEKSNFQIYFPGEDRFLTIASKNIRVSRDWIDGKWADIKAKPDILYFLSSIFSTVPKQLTPLPVVAETYSSTLRNGEVLQSSSSSDEPQAVKELNFKKRLTRRYNKEMARGKFV</sequence>
<dbReference type="InterPro" id="IPR008395">
    <property type="entry name" value="Agenet-like_dom"/>
</dbReference>
<accession>A0ABD3BC17</accession>
<feature type="domain" description="Agenet" evidence="1">
    <location>
        <begin position="228"/>
        <end position="286"/>
    </location>
</feature>
<comment type="caution">
    <text evidence="2">The sequence shown here is derived from an EMBL/GenBank/DDBJ whole genome shotgun (WGS) entry which is preliminary data.</text>
</comment>
<dbReference type="AlphaFoldDB" id="A0ABD3BC17"/>